<dbReference type="GO" id="GO:0016829">
    <property type="term" value="F:lyase activity"/>
    <property type="evidence" value="ECO:0007669"/>
    <property type="project" value="UniProtKB-KW"/>
</dbReference>
<dbReference type="PANTHER" id="PTHR35137:SF1">
    <property type="entry name" value="CHROMOPHORE LYASE CRL, CHLOROPLASTIC"/>
    <property type="match status" value="1"/>
</dbReference>
<evidence type="ECO:0000256" key="1">
    <source>
        <dbReference type="ARBA" id="ARBA00008206"/>
    </source>
</evidence>
<accession>A0A453I0Q9</accession>
<dbReference type="CDD" id="cd16338">
    <property type="entry name" value="CpcT"/>
    <property type="match status" value="1"/>
</dbReference>
<dbReference type="InterPro" id="IPR038672">
    <property type="entry name" value="CpcT/CpeT_sf"/>
</dbReference>
<reference evidence="3" key="3">
    <citation type="journal article" date="2017" name="Nature">
        <title>Genome sequence of the progenitor of the wheat D genome Aegilops tauschii.</title>
        <authorList>
            <person name="Luo M.C."/>
            <person name="Gu Y.Q."/>
            <person name="Puiu D."/>
            <person name="Wang H."/>
            <person name="Twardziok S.O."/>
            <person name="Deal K.R."/>
            <person name="Huo N."/>
            <person name="Zhu T."/>
            <person name="Wang L."/>
            <person name="Wang Y."/>
            <person name="McGuire P.E."/>
            <person name="Liu S."/>
            <person name="Long H."/>
            <person name="Ramasamy R.K."/>
            <person name="Rodriguez J.C."/>
            <person name="Van S.L."/>
            <person name="Yuan L."/>
            <person name="Wang Z."/>
            <person name="Xia Z."/>
            <person name="Xiao L."/>
            <person name="Anderson O.D."/>
            <person name="Ouyang S."/>
            <person name="Liang Y."/>
            <person name="Zimin A.V."/>
            <person name="Pertea G."/>
            <person name="Qi P."/>
            <person name="Bennetzen J.L."/>
            <person name="Dai X."/>
            <person name="Dawson M.W."/>
            <person name="Muller H.G."/>
            <person name="Kugler K."/>
            <person name="Rivarola-Duarte L."/>
            <person name="Spannagl M."/>
            <person name="Mayer K.F.X."/>
            <person name="Lu F.H."/>
            <person name="Bevan M.W."/>
            <person name="Leroy P."/>
            <person name="Li P."/>
            <person name="You F.M."/>
            <person name="Sun Q."/>
            <person name="Liu Z."/>
            <person name="Lyons E."/>
            <person name="Wicker T."/>
            <person name="Salzberg S.L."/>
            <person name="Devos K.M."/>
            <person name="Dvorak J."/>
        </authorList>
    </citation>
    <scope>NUCLEOTIDE SEQUENCE [LARGE SCALE GENOMIC DNA]</scope>
    <source>
        <strain evidence="3">cv. AL8/78</strain>
    </source>
</reference>
<dbReference type="Gene3D" id="2.40.128.590">
    <property type="entry name" value="CpcT/CpeT domain"/>
    <property type="match status" value="2"/>
</dbReference>
<evidence type="ECO:0000313" key="3">
    <source>
        <dbReference type="EnsemblPlants" id="AET4Gv20383700.6"/>
    </source>
</evidence>
<reference evidence="4" key="1">
    <citation type="journal article" date="2014" name="Science">
        <title>Ancient hybridizations among the ancestral genomes of bread wheat.</title>
        <authorList>
            <consortium name="International Wheat Genome Sequencing Consortium,"/>
            <person name="Marcussen T."/>
            <person name="Sandve S.R."/>
            <person name="Heier L."/>
            <person name="Spannagl M."/>
            <person name="Pfeifer M."/>
            <person name="Jakobsen K.S."/>
            <person name="Wulff B.B."/>
            <person name="Steuernagel B."/>
            <person name="Mayer K.F."/>
            <person name="Olsen O.A."/>
        </authorList>
    </citation>
    <scope>NUCLEOTIDE SEQUENCE [LARGE SCALE GENOMIC DNA]</scope>
    <source>
        <strain evidence="4">cv. AL8/78</strain>
    </source>
</reference>
<dbReference type="Proteomes" id="UP000015105">
    <property type="component" value="Chromosome 4D"/>
</dbReference>
<reference evidence="3" key="4">
    <citation type="submission" date="2019-03" db="UniProtKB">
        <authorList>
            <consortium name="EnsemblPlants"/>
        </authorList>
    </citation>
    <scope>IDENTIFICATION</scope>
</reference>
<proteinExistence type="inferred from homology"/>
<keyword evidence="2" id="KW-0456">Lyase</keyword>
<name>A0A453I0Q9_AEGTS</name>
<reference evidence="4" key="2">
    <citation type="journal article" date="2017" name="Nat. Plants">
        <title>The Aegilops tauschii genome reveals multiple impacts of transposons.</title>
        <authorList>
            <person name="Zhao G."/>
            <person name="Zou C."/>
            <person name="Li K."/>
            <person name="Wang K."/>
            <person name="Li T."/>
            <person name="Gao L."/>
            <person name="Zhang X."/>
            <person name="Wang H."/>
            <person name="Yang Z."/>
            <person name="Liu X."/>
            <person name="Jiang W."/>
            <person name="Mao L."/>
            <person name="Kong X."/>
            <person name="Jiao Y."/>
            <person name="Jia J."/>
        </authorList>
    </citation>
    <scope>NUCLEOTIDE SEQUENCE [LARGE SCALE GENOMIC DNA]</scope>
    <source>
        <strain evidence="4">cv. AL8/78</strain>
    </source>
</reference>
<reference evidence="3" key="5">
    <citation type="journal article" date="2021" name="G3 (Bethesda)">
        <title>Aegilops tauschii genome assembly Aet v5.0 features greater sequence contiguity and improved annotation.</title>
        <authorList>
            <person name="Wang L."/>
            <person name="Zhu T."/>
            <person name="Rodriguez J.C."/>
            <person name="Deal K.R."/>
            <person name="Dubcovsky J."/>
            <person name="McGuire P.E."/>
            <person name="Lux T."/>
            <person name="Spannagl M."/>
            <person name="Mayer K.F.X."/>
            <person name="Baldrich P."/>
            <person name="Meyers B.C."/>
            <person name="Huo N."/>
            <person name="Gu Y.Q."/>
            <person name="Zhou H."/>
            <person name="Devos K.M."/>
            <person name="Bennetzen J.L."/>
            <person name="Unver T."/>
            <person name="Budak H."/>
            <person name="Gulick P.J."/>
            <person name="Galiba G."/>
            <person name="Kalapos B."/>
            <person name="Nelson D.R."/>
            <person name="Li P."/>
            <person name="You F.M."/>
            <person name="Luo M.C."/>
            <person name="Dvorak J."/>
        </authorList>
    </citation>
    <scope>NUCLEOTIDE SEQUENCE [LARGE SCALE GENOMIC DNA]</scope>
    <source>
        <strain evidence="3">cv. AL8/78</strain>
    </source>
</reference>
<evidence type="ECO:0000256" key="2">
    <source>
        <dbReference type="ARBA" id="ARBA00023239"/>
    </source>
</evidence>
<dbReference type="InterPro" id="IPR010404">
    <property type="entry name" value="CpcT/CpeT"/>
</dbReference>
<dbReference type="Pfam" id="PF06206">
    <property type="entry name" value="CpeT"/>
    <property type="match status" value="2"/>
</dbReference>
<evidence type="ECO:0008006" key="5">
    <source>
        <dbReference type="Google" id="ProtNLM"/>
    </source>
</evidence>
<comment type="similarity">
    <text evidence="1">Belongs to the CpcT/CpeT biliprotein lyase family.</text>
</comment>
<dbReference type="PANTHER" id="PTHR35137">
    <property type="entry name" value="CHROMOPHORE LYASE CRL, CHLOROPLASTIC"/>
    <property type="match status" value="1"/>
</dbReference>
<keyword evidence="4" id="KW-1185">Reference proteome</keyword>
<evidence type="ECO:0000313" key="4">
    <source>
        <dbReference type="Proteomes" id="UP000015105"/>
    </source>
</evidence>
<sequence>MLTCPATEMVDGSGVLYFEQAFWRAPEKPFRQRFYMVKPCPKEMKCDVEDIAEHLTTIHLSRCERGKRCLYEGSTPLGGFPNSWGGAAYCTSDLSIHKNGETHIWDKGFDDNGSQVWGTKAGPYEFKPAPKSNYDDMFSPLNFSAPLSLEKMESSYAIDDQ</sequence>
<dbReference type="Gramene" id="AET4Gv20383700.6">
    <property type="protein sequence ID" value="AET4Gv20383700.6"/>
    <property type="gene ID" value="AET4Gv20383700"/>
</dbReference>
<dbReference type="AlphaFoldDB" id="A0A453I0Q9"/>
<protein>
    <recommendedName>
        <fullName evidence="5">Chromophore lyase CRL, chloroplastic</fullName>
    </recommendedName>
</protein>
<organism evidence="3 4">
    <name type="scientific">Aegilops tauschii subsp. strangulata</name>
    <name type="common">Goatgrass</name>
    <dbReference type="NCBI Taxonomy" id="200361"/>
    <lineage>
        <taxon>Eukaryota</taxon>
        <taxon>Viridiplantae</taxon>
        <taxon>Streptophyta</taxon>
        <taxon>Embryophyta</taxon>
        <taxon>Tracheophyta</taxon>
        <taxon>Spermatophyta</taxon>
        <taxon>Magnoliopsida</taxon>
        <taxon>Liliopsida</taxon>
        <taxon>Poales</taxon>
        <taxon>Poaceae</taxon>
        <taxon>BOP clade</taxon>
        <taxon>Pooideae</taxon>
        <taxon>Triticodae</taxon>
        <taxon>Triticeae</taxon>
        <taxon>Triticinae</taxon>
        <taxon>Aegilops</taxon>
    </lineage>
</organism>
<dbReference type="EnsemblPlants" id="AET4Gv20383700.6">
    <property type="protein sequence ID" value="AET4Gv20383700.6"/>
    <property type="gene ID" value="AET4Gv20383700"/>
</dbReference>